<dbReference type="GO" id="GO:0050660">
    <property type="term" value="F:flavin adenine dinucleotide binding"/>
    <property type="evidence" value="ECO:0007669"/>
    <property type="project" value="InterPro"/>
</dbReference>
<keyword evidence="19" id="KW-1185">Reference proteome</keyword>
<evidence type="ECO:0000259" key="17">
    <source>
        <dbReference type="Pfam" id="PF05199"/>
    </source>
</evidence>
<keyword evidence="8" id="KW-1207">Sterol metabolism</keyword>
<dbReference type="EC" id="5.3.3.1" evidence="11"/>
<feature type="domain" description="Glucose-methanol-choline oxidoreductase N-terminal" evidence="16">
    <location>
        <begin position="9"/>
        <end position="267"/>
    </location>
</feature>
<evidence type="ECO:0000256" key="6">
    <source>
        <dbReference type="ARBA" id="ARBA00023002"/>
    </source>
</evidence>
<dbReference type="InterPro" id="IPR036188">
    <property type="entry name" value="FAD/NAD-bd_sf"/>
</dbReference>
<organism evidence="18 19">
    <name type="scientific">Corallococcus carmarthensis</name>
    <dbReference type="NCBI Taxonomy" id="2316728"/>
    <lineage>
        <taxon>Bacteria</taxon>
        <taxon>Pseudomonadati</taxon>
        <taxon>Myxococcota</taxon>
        <taxon>Myxococcia</taxon>
        <taxon>Myxococcales</taxon>
        <taxon>Cystobacterineae</taxon>
        <taxon>Myxococcaceae</taxon>
        <taxon>Corallococcus</taxon>
    </lineage>
</organism>
<keyword evidence="3" id="KW-0153">Cholesterol metabolism</keyword>
<reference evidence="19" key="1">
    <citation type="submission" date="2018-09" db="EMBL/GenBank/DDBJ databases">
        <authorList>
            <person name="Livingstone P.G."/>
            <person name="Whitworth D.E."/>
        </authorList>
    </citation>
    <scope>NUCLEOTIDE SEQUENCE [LARGE SCALE GENOMIC DNA]</scope>
    <source>
        <strain evidence="19">CA043D</strain>
    </source>
</reference>
<proteinExistence type="inferred from homology"/>
<dbReference type="Pfam" id="PF05199">
    <property type="entry name" value="GMC_oxred_C"/>
    <property type="match status" value="1"/>
</dbReference>
<keyword evidence="4" id="KW-0285">Flavoprotein</keyword>
<sequence length="786" mass="85422">MAPAYDALVIGTGFGGAVAACRLAQAGLSVRVLERGLRYPKGGFPRDFEDPTNGWLWQHRQGLFDIKLLKGMSIVQAAGYGGGSLIYANVHLRPPPDVFASGWPEGYSREALDPYYDLVAHMLDVQPITASARGLPPKTKRMQEVAKKLGREAQFFHPNLAVRFAPAGEPMPNKFGVSQEGCNYCGECDIGCNRRAKNTLDLNYLAVAEQKGAEVTTQAEVTRIEPLSPGYRVTFTDHASAGMQRTVDARRVFLCAGAVNSTELLLRNRDVLGTLPDLSARLGSRYSANGDFLAFAFDTKEPWDPAVGPTITTGMVVDEGQGKDKTWFLFQEGGHPVQAAGLMVAMDPDRAMTLPADLLQRELVKVLRTRSKEMATIENERGRFQAVFLAMGRDKSNGKLSLSPVTRELQVQWDVPANLPLYRTQEQLCEDVARALGTRAAYNPLWERLHLPVSVHNLGGCAMAEEPAYGVLTPDGEVHGYPGLYVMDGAALPVGIGVNPSSSIAAVAERNVEQVIRQVKDAPDWTAPERAPVKAAPAYPPRVSMRMMPEVETVAPPVVPGTDPLGGVVIPPGGTVASPTPVVGLRFTERMKGFLQPGHPAPDDFAGAARAGQRSGQTAEFVVTITLPNLDRFLAQESHGGIVQGTLHVRGFTPPGGAPVENGVFNLFVGTERFYERRMLYLLPFTGVDGQPYLLDGYKEVNDDAGFDVWSDTSTLYTVLRKGHERSCPVVASGIIRLHLPDFLQQLTTFSVLGTSSPLKQADAMRRFGGMFMGTLWDVFARAKFD</sequence>
<dbReference type="InterPro" id="IPR000172">
    <property type="entry name" value="GMC_OxRdtase_N"/>
</dbReference>
<evidence type="ECO:0000256" key="5">
    <source>
        <dbReference type="ARBA" id="ARBA00022827"/>
    </source>
</evidence>
<dbReference type="EMBL" id="RAWE01000149">
    <property type="protein sequence ID" value="RKG98206.1"/>
    <property type="molecule type" value="Genomic_DNA"/>
</dbReference>
<evidence type="ECO:0000256" key="3">
    <source>
        <dbReference type="ARBA" id="ARBA00022548"/>
    </source>
</evidence>
<keyword evidence="9" id="KW-0753">Steroid metabolism</keyword>
<evidence type="ECO:0000256" key="9">
    <source>
        <dbReference type="ARBA" id="ARBA00023221"/>
    </source>
</evidence>
<evidence type="ECO:0000259" key="16">
    <source>
        <dbReference type="Pfam" id="PF00732"/>
    </source>
</evidence>
<keyword evidence="10" id="KW-0413">Isomerase</keyword>
<dbReference type="OrthoDB" id="337582at2"/>
<evidence type="ECO:0000256" key="14">
    <source>
        <dbReference type="ARBA" id="ARBA00049744"/>
    </source>
</evidence>
<dbReference type="Pfam" id="PF00732">
    <property type="entry name" value="GMC_oxred_N"/>
    <property type="match status" value="1"/>
</dbReference>
<dbReference type="Gene3D" id="3.30.410.10">
    <property type="entry name" value="Cholesterol Oxidase, domain 2"/>
    <property type="match status" value="1"/>
</dbReference>
<keyword evidence="6" id="KW-0560">Oxidoreductase</keyword>
<dbReference type="EC" id="1.1.3.6" evidence="13"/>
<gene>
    <name evidence="18" type="ORF">D7X32_30275</name>
</gene>
<dbReference type="Gene3D" id="3.50.50.60">
    <property type="entry name" value="FAD/NAD(P)-binding domain"/>
    <property type="match status" value="1"/>
</dbReference>
<dbReference type="RefSeq" id="WP_120606042.1">
    <property type="nucleotide sequence ID" value="NZ_RAWE01000149.1"/>
</dbReference>
<comment type="caution">
    <text evidence="18">The sequence shown here is derived from an EMBL/GenBank/DDBJ whole genome shotgun (WGS) entry which is preliminary data.</text>
</comment>
<dbReference type="GO" id="GO:0008203">
    <property type="term" value="P:cholesterol metabolic process"/>
    <property type="evidence" value="ECO:0007669"/>
    <property type="project" value="UniProtKB-KW"/>
</dbReference>
<dbReference type="InterPro" id="IPR052542">
    <property type="entry name" value="Cholesterol_Oxidase"/>
</dbReference>
<evidence type="ECO:0000313" key="18">
    <source>
        <dbReference type="EMBL" id="RKG98206.1"/>
    </source>
</evidence>
<dbReference type="InterPro" id="IPR007867">
    <property type="entry name" value="GMC_OxRtase_C"/>
</dbReference>
<dbReference type="Proteomes" id="UP000268313">
    <property type="component" value="Unassembled WGS sequence"/>
</dbReference>
<dbReference type="GO" id="GO:0016995">
    <property type="term" value="F:cholesterol oxidase activity"/>
    <property type="evidence" value="ECO:0007669"/>
    <property type="project" value="UniProtKB-EC"/>
</dbReference>
<evidence type="ECO:0000256" key="1">
    <source>
        <dbReference type="ARBA" id="ARBA00001974"/>
    </source>
</evidence>
<evidence type="ECO:0000256" key="12">
    <source>
        <dbReference type="ARBA" id="ARBA00049645"/>
    </source>
</evidence>
<dbReference type="GO" id="GO:0004769">
    <property type="term" value="F:steroid Delta-isomerase activity"/>
    <property type="evidence" value="ECO:0007669"/>
    <property type="project" value="UniProtKB-EC"/>
</dbReference>
<evidence type="ECO:0000256" key="2">
    <source>
        <dbReference type="ARBA" id="ARBA00010790"/>
    </source>
</evidence>
<dbReference type="PANTHER" id="PTHR47470">
    <property type="entry name" value="CHOLESTEROL OXIDASE"/>
    <property type="match status" value="1"/>
</dbReference>
<keyword evidence="5" id="KW-0274">FAD</keyword>
<comment type="similarity">
    <text evidence="2">Belongs to the GMC oxidoreductase family.</text>
</comment>
<feature type="domain" description="Glucose-methanol-choline oxidoreductase C-terminal" evidence="17">
    <location>
        <begin position="453"/>
        <end position="508"/>
    </location>
</feature>
<evidence type="ECO:0000313" key="19">
    <source>
        <dbReference type="Proteomes" id="UP000268313"/>
    </source>
</evidence>
<evidence type="ECO:0000256" key="4">
    <source>
        <dbReference type="ARBA" id="ARBA00022630"/>
    </source>
</evidence>
<name>A0A3A8JT92_9BACT</name>
<evidence type="ECO:0000256" key="13">
    <source>
        <dbReference type="ARBA" id="ARBA00049723"/>
    </source>
</evidence>
<keyword evidence="7" id="KW-0443">Lipid metabolism</keyword>
<protein>
    <recommendedName>
        <fullName evidence="14">Cholesterol oxidase</fullName>
        <ecNumber evidence="13">1.1.3.6</ecNumber>
        <ecNumber evidence="11">5.3.3.1</ecNumber>
    </recommendedName>
    <alternativeName>
        <fullName evidence="15">Cholesterol isomerase</fullName>
    </alternativeName>
</protein>
<dbReference type="PANTHER" id="PTHR47470:SF1">
    <property type="entry name" value="FAD-DEPENDENT OXIDOREDUCTASE 2 FAD BINDING DOMAIN-CONTAINING PROTEIN"/>
    <property type="match status" value="1"/>
</dbReference>
<evidence type="ECO:0000256" key="15">
    <source>
        <dbReference type="ARBA" id="ARBA00049778"/>
    </source>
</evidence>
<evidence type="ECO:0000256" key="7">
    <source>
        <dbReference type="ARBA" id="ARBA00023098"/>
    </source>
</evidence>
<dbReference type="SUPFAM" id="SSF51905">
    <property type="entry name" value="FAD/NAD(P)-binding domain"/>
    <property type="match status" value="1"/>
</dbReference>
<evidence type="ECO:0000256" key="11">
    <source>
        <dbReference type="ARBA" id="ARBA00038856"/>
    </source>
</evidence>
<dbReference type="AlphaFoldDB" id="A0A3A8JT92"/>
<evidence type="ECO:0000256" key="8">
    <source>
        <dbReference type="ARBA" id="ARBA00023166"/>
    </source>
</evidence>
<comment type="pathway">
    <text evidence="12">Steroid metabolism; cholesterol degradation.</text>
</comment>
<accession>A0A3A8JT92</accession>
<comment type="cofactor">
    <cofactor evidence="1">
        <name>FAD</name>
        <dbReference type="ChEBI" id="CHEBI:57692"/>
    </cofactor>
</comment>
<evidence type="ECO:0000256" key="10">
    <source>
        <dbReference type="ARBA" id="ARBA00023235"/>
    </source>
</evidence>